<organism evidence="1 2">
    <name type="scientific">Streptomyces atratus</name>
    <dbReference type="NCBI Taxonomy" id="1893"/>
    <lineage>
        <taxon>Bacteria</taxon>
        <taxon>Bacillati</taxon>
        <taxon>Actinomycetota</taxon>
        <taxon>Actinomycetes</taxon>
        <taxon>Kitasatosporales</taxon>
        <taxon>Streptomycetaceae</taxon>
        <taxon>Streptomyces</taxon>
    </lineage>
</organism>
<sequence>MRKPLGANPWTDIVGHLDPGIAVNASRRGTDELWRVSRTDDGAPLGCMRDGDLRCDGG</sequence>
<protein>
    <submittedName>
        <fullName evidence="1">Uncharacterized protein</fullName>
    </submittedName>
</protein>
<reference evidence="1 2" key="1">
    <citation type="submission" date="2016-11" db="EMBL/GenBank/DDBJ databases">
        <authorList>
            <person name="Jaros S."/>
            <person name="Januszkiewicz K."/>
            <person name="Wedrychowicz H."/>
        </authorList>
    </citation>
    <scope>NUCLEOTIDE SEQUENCE [LARGE SCALE GENOMIC DNA]</scope>
    <source>
        <strain evidence="1 2">OK807</strain>
    </source>
</reference>
<dbReference type="STRING" id="1893.SAMN02787144_1019154"/>
<gene>
    <name evidence="1" type="ORF">SAMN02787144_1019154</name>
</gene>
<accession>A0A1K2EJP2</accession>
<proteinExistence type="predicted"/>
<dbReference type="EMBL" id="FPJO01000019">
    <property type="protein sequence ID" value="SFY35101.1"/>
    <property type="molecule type" value="Genomic_DNA"/>
</dbReference>
<dbReference type="Proteomes" id="UP000181909">
    <property type="component" value="Unassembled WGS sequence"/>
</dbReference>
<evidence type="ECO:0000313" key="1">
    <source>
        <dbReference type="EMBL" id="SFY35101.1"/>
    </source>
</evidence>
<dbReference type="AlphaFoldDB" id="A0A1K2EJP2"/>
<evidence type="ECO:0000313" key="2">
    <source>
        <dbReference type="Proteomes" id="UP000181909"/>
    </source>
</evidence>
<name>A0A1K2EJP2_STRAR</name>
<dbReference type="RefSeq" id="WP_177328243.1">
    <property type="nucleotide sequence ID" value="NZ_CP108276.1"/>
</dbReference>